<protein>
    <submittedName>
        <fullName evidence="1">Uncharacterized protein</fullName>
    </submittedName>
</protein>
<dbReference type="Proteomes" id="UP000593573">
    <property type="component" value="Unassembled WGS sequence"/>
</dbReference>
<comment type="caution">
    <text evidence="1">The sequence shown here is derived from an EMBL/GenBank/DDBJ whole genome shotgun (WGS) entry which is preliminary data.</text>
</comment>
<evidence type="ECO:0000313" key="2">
    <source>
        <dbReference type="Proteomes" id="UP000593573"/>
    </source>
</evidence>
<dbReference type="EMBL" id="JABFAB010241526">
    <property type="protein sequence ID" value="MBA0671621.1"/>
    <property type="molecule type" value="Genomic_DNA"/>
</dbReference>
<name>A0A7J8W9A1_9ROSI</name>
<dbReference type="AlphaFoldDB" id="A0A7J8W9A1"/>
<keyword evidence="2" id="KW-1185">Reference proteome</keyword>
<sequence>MKRKKKFCRSKVIKGYKQRWEIISLWVVS</sequence>
<gene>
    <name evidence="1" type="ORF">Goklo_025396</name>
</gene>
<organism evidence="1 2">
    <name type="scientific">Gossypium klotzschianum</name>
    <dbReference type="NCBI Taxonomy" id="34286"/>
    <lineage>
        <taxon>Eukaryota</taxon>
        <taxon>Viridiplantae</taxon>
        <taxon>Streptophyta</taxon>
        <taxon>Embryophyta</taxon>
        <taxon>Tracheophyta</taxon>
        <taxon>Spermatophyta</taxon>
        <taxon>Magnoliopsida</taxon>
        <taxon>eudicotyledons</taxon>
        <taxon>Gunneridae</taxon>
        <taxon>Pentapetalae</taxon>
        <taxon>rosids</taxon>
        <taxon>malvids</taxon>
        <taxon>Malvales</taxon>
        <taxon>Malvaceae</taxon>
        <taxon>Malvoideae</taxon>
        <taxon>Gossypium</taxon>
    </lineage>
</organism>
<evidence type="ECO:0000313" key="1">
    <source>
        <dbReference type="EMBL" id="MBA0671621.1"/>
    </source>
</evidence>
<accession>A0A7J8W9A1</accession>
<proteinExistence type="predicted"/>
<reference evidence="1 2" key="1">
    <citation type="journal article" date="2019" name="Genome Biol. Evol.">
        <title>Insights into the evolution of the New World diploid cottons (Gossypium, subgenus Houzingenia) based on genome sequencing.</title>
        <authorList>
            <person name="Grover C.E."/>
            <person name="Arick M.A. 2nd"/>
            <person name="Thrash A."/>
            <person name="Conover J.L."/>
            <person name="Sanders W.S."/>
            <person name="Peterson D.G."/>
            <person name="Frelichowski J.E."/>
            <person name="Scheffler J.A."/>
            <person name="Scheffler B.E."/>
            <person name="Wendel J.F."/>
        </authorList>
    </citation>
    <scope>NUCLEOTIDE SEQUENCE [LARGE SCALE GENOMIC DNA]</scope>
    <source>
        <strain evidence="1">57</strain>
        <tissue evidence="1">Leaf</tissue>
    </source>
</reference>